<evidence type="ECO:0000256" key="1">
    <source>
        <dbReference type="SAM" id="MobiDB-lite"/>
    </source>
</evidence>
<dbReference type="Proteomes" id="UP001219525">
    <property type="component" value="Unassembled WGS sequence"/>
</dbReference>
<organism evidence="2 3">
    <name type="scientific">Mycena pura</name>
    <dbReference type="NCBI Taxonomy" id="153505"/>
    <lineage>
        <taxon>Eukaryota</taxon>
        <taxon>Fungi</taxon>
        <taxon>Dikarya</taxon>
        <taxon>Basidiomycota</taxon>
        <taxon>Agaricomycotina</taxon>
        <taxon>Agaricomycetes</taxon>
        <taxon>Agaricomycetidae</taxon>
        <taxon>Agaricales</taxon>
        <taxon>Marasmiineae</taxon>
        <taxon>Mycenaceae</taxon>
        <taxon>Mycena</taxon>
    </lineage>
</organism>
<comment type="caution">
    <text evidence="2">The sequence shown here is derived from an EMBL/GenBank/DDBJ whole genome shotgun (WGS) entry which is preliminary data.</text>
</comment>
<dbReference type="EMBL" id="JARJCW010000079">
    <property type="protein sequence ID" value="KAJ7197239.1"/>
    <property type="molecule type" value="Genomic_DNA"/>
</dbReference>
<name>A0AAD6UZU1_9AGAR</name>
<sequence>MSTPKVDVASTNQRLFDALKEKIATTKYYIPAAKRLGPWLRNDKAYYPAARPQIIEILLIAERTLSTAAPVIAPHQYQALAQTFIDLVSCIEPFQHHFEEPELQASALTPVVSPTIPVSGPLSNPPPFKNEQSAPPKPRTDQASATPPGEASNDVAQTYSVGAGTLDASSTSVPVASSSKLVRKKRKKSNMDKLFEADFQAHKQRQGTPQKPAEANQTVKDENLPESIPPATPAPAQHQLEAAQAVSVPLVTVPEVADHPSVVSSVSSETAPITSCQTQEIVDTSVSAPAVLVPESTVSEIPLVGEDIAKSDPQRGSVDDTDVIMSTEDIDMADTRQTTGASVPSSSEDKEVNCVLRTPAVPVIPGATDGFSSNVHPIITDVEISDAVDPGNAICDDQPMYHVSPATEHPSAVSRAHSPQVALEVEAGSGSPLARIADVPPAAYHSESEVPAAAQPALDSPAALQAIIKNVVIDVNQRIAGLSSDLAAQPRSTSSSATPTPPVNDETSPLPEGAVTDGTNSVPRDEIHLVFDPIEEGTSVSTKTGIQTATVIASHCGLVNGTISIDFSINQIQLDSITKWNDRWKHSENIEETLGEVKTSEPFFLSSNARGLRLVGRLLRLTISFIYMYLQGGLSMTALWNGQRADFPMSPPFALASDGLVDISQFLVLGQNTLRFTQSRDMSDYWLVLCGHHPTSDQLNAVARRRYKERTWTGWLQKLSRPVQLLFKVPVEA</sequence>
<feature type="region of interest" description="Disordered" evidence="1">
    <location>
        <begin position="398"/>
        <end position="418"/>
    </location>
</feature>
<feature type="compositionally biased region" description="Low complexity" evidence="1">
    <location>
        <begin position="168"/>
        <end position="180"/>
    </location>
</feature>
<feature type="region of interest" description="Disordered" evidence="1">
    <location>
        <begin position="485"/>
        <end position="522"/>
    </location>
</feature>
<reference evidence="2" key="1">
    <citation type="submission" date="2023-03" db="EMBL/GenBank/DDBJ databases">
        <title>Massive genome expansion in bonnet fungi (Mycena s.s.) driven by repeated elements and novel gene families across ecological guilds.</title>
        <authorList>
            <consortium name="Lawrence Berkeley National Laboratory"/>
            <person name="Harder C.B."/>
            <person name="Miyauchi S."/>
            <person name="Viragh M."/>
            <person name="Kuo A."/>
            <person name="Thoen E."/>
            <person name="Andreopoulos B."/>
            <person name="Lu D."/>
            <person name="Skrede I."/>
            <person name="Drula E."/>
            <person name="Henrissat B."/>
            <person name="Morin E."/>
            <person name="Kohler A."/>
            <person name="Barry K."/>
            <person name="LaButti K."/>
            <person name="Morin E."/>
            <person name="Salamov A."/>
            <person name="Lipzen A."/>
            <person name="Mereny Z."/>
            <person name="Hegedus B."/>
            <person name="Baldrian P."/>
            <person name="Stursova M."/>
            <person name="Weitz H."/>
            <person name="Taylor A."/>
            <person name="Grigoriev I.V."/>
            <person name="Nagy L.G."/>
            <person name="Martin F."/>
            <person name="Kauserud H."/>
        </authorList>
    </citation>
    <scope>NUCLEOTIDE SEQUENCE</scope>
    <source>
        <strain evidence="2">9144</strain>
    </source>
</reference>
<feature type="region of interest" description="Disordered" evidence="1">
    <location>
        <begin position="116"/>
        <end position="189"/>
    </location>
</feature>
<keyword evidence="3" id="KW-1185">Reference proteome</keyword>
<feature type="compositionally biased region" description="Low complexity" evidence="1">
    <location>
        <begin position="487"/>
        <end position="498"/>
    </location>
</feature>
<evidence type="ECO:0000313" key="3">
    <source>
        <dbReference type="Proteomes" id="UP001219525"/>
    </source>
</evidence>
<evidence type="ECO:0000313" key="2">
    <source>
        <dbReference type="EMBL" id="KAJ7197239.1"/>
    </source>
</evidence>
<proteinExistence type="predicted"/>
<dbReference type="AlphaFoldDB" id="A0AAD6UZU1"/>
<gene>
    <name evidence="2" type="ORF">GGX14DRAFT_668736</name>
</gene>
<accession>A0AAD6UZU1</accession>
<protein>
    <submittedName>
        <fullName evidence="2">Uncharacterized protein</fullName>
    </submittedName>
</protein>